<protein>
    <recommendedName>
        <fullName evidence="3">Collagen triple helix repeat-containing protein</fullName>
    </recommendedName>
</protein>
<evidence type="ECO:0008006" key="3">
    <source>
        <dbReference type="Google" id="ProtNLM"/>
    </source>
</evidence>
<sequence>MARRWVDWQWRPSTAAPGATVWEAAGQQHAGYAAPWTRQQIDLSSQTVQKIRFKGVTGSGYQSDMAIDQVTVQVDDGDSPAPVTASVWTQSGKDIHYTHVEGGNVGIGTSEPAADLTILGNLSEPLAGHVMVPAGSTEVFGEETLFTEELRVGDSLLIGEEVFRVTEIHSDTQLTVDVPHTAGISDATAYTDSDLLSVRTGAEVDALTVDRAGNVGIGTATPTAKLAVAGGIKVGNDTVCDTGKEGTIRYSATGQAMEICNGAAWTAVGSGEGVPGPEGPEGPEGPPGEAGPQGEPGEQGPVGPQGLQGEQGPAGPQGEQGEQGQVGSQGPQGPQGEMGEKGERGYPGPQGLKGDVGETGAQGEQGPIGPEGPQGEQGPQGIAGPAGFTGVQVVTSSTFLPPGQCAGGSKNCLRATCPANTVLVGGGCGIGSNGWNNYNNTNAPKSLNNDGNYDSWICTYRNTINLAGTSYAICAELAQ</sequence>
<evidence type="ECO:0000256" key="1">
    <source>
        <dbReference type="SAM" id="MobiDB-lite"/>
    </source>
</evidence>
<feature type="compositionally biased region" description="Low complexity" evidence="1">
    <location>
        <begin position="290"/>
        <end position="337"/>
    </location>
</feature>
<organism evidence="2">
    <name type="scientific">Candidatus Kentrum sp. DK</name>
    <dbReference type="NCBI Taxonomy" id="2126562"/>
    <lineage>
        <taxon>Bacteria</taxon>
        <taxon>Pseudomonadati</taxon>
        <taxon>Pseudomonadota</taxon>
        <taxon>Gammaproteobacteria</taxon>
        <taxon>Candidatus Kentrum</taxon>
    </lineage>
</organism>
<dbReference type="Gene3D" id="2.60.120.200">
    <property type="match status" value="1"/>
</dbReference>
<proteinExistence type="predicted"/>
<feature type="compositionally biased region" description="Pro residues" evidence="1">
    <location>
        <begin position="277"/>
        <end position="286"/>
    </location>
</feature>
<dbReference type="PANTHER" id="PTHR24637">
    <property type="entry name" value="COLLAGEN"/>
    <property type="match status" value="1"/>
</dbReference>
<feature type="region of interest" description="Disordered" evidence="1">
    <location>
        <begin position="268"/>
        <end position="388"/>
    </location>
</feature>
<gene>
    <name evidence="2" type="ORF">BECKDK2373B_GA0170837_10126</name>
</gene>
<name>A0A450S319_9GAMM</name>
<dbReference type="PANTHER" id="PTHR24637:SF423">
    <property type="entry name" value="NEMATODE CUTICLE COLLAGEN N-TERMINAL DOMAIN-CONTAINING PROTEIN"/>
    <property type="match status" value="1"/>
</dbReference>
<feature type="compositionally biased region" description="Low complexity" evidence="1">
    <location>
        <begin position="361"/>
        <end position="386"/>
    </location>
</feature>
<dbReference type="EMBL" id="CAADEX010000012">
    <property type="protein sequence ID" value="VFJ46033.1"/>
    <property type="molecule type" value="Genomic_DNA"/>
</dbReference>
<evidence type="ECO:0000313" key="2">
    <source>
        <dbReference type="EMBL" id="VFJ46033.1"/>
    </source>
</evidence>
<accession>A0A450S319</accession>
<reference evidence="2" key="1">
    <citation type="submission" date="2019-02" db="EMBL/GenBank/DDBJ databases">
        <authorList>
            <person name="Gruber-Vodicka R. H."/>
            <person name="Seah K. B. B."/>
        </authorList>
    </citation>
    <scope>NUCLEOTIDE SEQUENCE</scope>
    <source>
        <strain evidence="2">BECK_DK47</strain>
    </source>
</reference>
<dbReference type="AlphaFoldDB" id="A0A450S319"/>